<dbReference type="PANTHER" id="PTHR41913">
    <property type="entry name" value="DUF1684 DOMAIN-CONTAINING PROTEIN"/>
    <property type="match status" value="1"/>
</dbReference>
<dbReference type="PANTHER" id="PTHR41913:SF1">
    <property type="entry name" value="DUF1684 DOMAIN-CONTAINING PROTEIN"/>
    <property type="match status" value="1"/>
</dbReference>
<sequence length="227" mass="25797">MNDNTEVDTEYVTELHANRNEKDEFFRSHPQSPLSDDAREAFDGLSYFDPDPSWRVTATVETLAVDPDDADDHDGETGTTADSDAGGQQQDSSQQMIYEPVPMETSTGETVRYVRVARFQFERADTTQQLIGYRQRPDDQDEALFVPFRDKTTGQETYAGGRYLELHPDKALTDDSTVMIDFNLAYTPFCAYNDAFSCPRPPEENWLDIPVRAGERDWTGETAMFTE</sequence>
<dbReference type="Gene3D" id="6.10.250.1680">
    <property type="match status" value="1"/>
</dbReference>
<dbReference type="EMBL" id="KE356560">
    <property type="protein sequence ID" value="ERG92660.1"/>
    <property type="molecule type" value="Genomic_DNA"/>
</dbReference>
<evidence type="ECO:0008006" key="4">
    <source>
        <dbReference type="Google" id="ProtNLM"/>
    </source>
</evidence>
<evidence type="ECO:0000313" key="2">
    <source>
        <dbReference type="EMBL" id="ERG92660.1"/>
    </source>
</evidence>
<name>U1N7I1_9EURY</name>
<feature type="region of interest" description="Disordered" evidence="1">
    <location>
        <begin position="65"/>
        <end position="93"/>
    </location>
</feature>
<organism evidence="2 3">
    <name type="scientific">Haloquadratum walsbyi J07HQW1</name>
    <dbReference type="NCBI Taxonomy" id="1238424"/>
    <lineage>
        <taxon>Archaea</taxon>
        <taxon>Methanobacteriati</taxon>
        <taxon>Methanobacteriota</taxon>
        <taxon>Stenosarchaea group</taxon>
        <taxon>Halobacteria</taxon>
        <taxon>Halobacteriales</taxon>
        <taxon>Haloferacaceae</taxon>
        <taxon>Haloquadratum</taxon>
    </lineage>
</organism>
<dbReference type="STRING" id="1238424.J07HQW1_02705"/>
<evidence type="ECO:0000256" key="1">
    <source>
        <dbReference type="SAM" id="MobiDB-lite"/>
    </source>
</evidence>
<feature type="region of interest" description="Disordered" evidence="1">
    <location>
        <begin position="19"/>
        <end position="38"/>
    </location>
</feature>
<dbReference type="HOGENOM" id="CLU_090976_1_0_2"/>
<evidence type="ECO:0000313" key="3">
    <source>
        <dbReference type="Proteomes" id="UP000030649"/>
    </source>
</evidence>
<feature type="compositionally biased region" description="Low complexity" evidence="1">
    <location>
        <begin position="77"/>
        <end position="93"/>
    </location>
</feature>
<accession>U1N7I1</accession>
<dbReference type="Proteomes" id="UP000030649">
    <property type="component" value="Unassembled WGS sequence"/>
</dbReference>
<gene>
    <name evidence="2" type="ORF">J07HQW1_02705</name>
</gene>
<protein>
    <recommendedName>
        <fullName evidence="4">DUF1684 domain-containing protein</fullName>
    </recommendedName>
</protein>
<proteinExistence type="predicted"/>
<reference evidence="2 3" key="1">
    <citation type="journal article" date="2013" name="PLoS ONE">
        <title>Assembly-driven community genomics of a hypersaline microbial ecosystem.</title>
        <authorList>
            <person name="Podell S."/>
            <person name="Ugalde J.A."/>
            <person name="Narasingarao P."/>
            <person name="Banfield J.F."/>
            <person name="Heidelberg K.B."/>
            <person name="Allen E.E."/>
        </authorList>
    </citation>
    <scope>NUCLEOTIDE SEQUENCE [LARGE SCALE GENOMIC DNA]</scope>
    <source>
        <strain evidence="3">J07HQW1</strain>
    </source>
</reference>
<dbReference type="AlphaFoldDB" id="U1N7I1"/>
<dbReference type="Pfam" id="PF07920">
    <property type="entry name" value="DUF1684"/>
    <property type="match status" value="1"/>
</dbReference>
<dbReference type="InterPro" id="IPR012467">
    <property type="entry name" value="DUF1684"/>
</dbReference>